<keyword evidence="3" id="KW-0472">Membrane</keyword>
<reference evidence="5" key="2">
    <citation type="journal article" date="2024" name="Nature">
        <title>Anoxygenic phototroph of the Chloroflexota uses a type I reaction centre.</title>
        <authorList>
            <person name="Tsuji J.M."/>
            <person name="Shaw N.A."/>
            <person name="Nagashima S."/>
            <person name="Venkiteswaran J.J."/>
            <person name="Schiff S.L."/>
            <person name="Watanabe T."/>
            <person name="Fukui M."/>
            <person name="Hanada S."/>
            <person name="Tank M."/>
            <person name="Neufeld J.D."/>
        </authorList>
    </citation>
    <scope>NUCLEOTIDE SEQUENCE</scope>
    <source>
        <strain evidence="5">L227-S17</strain>
    </source>
</reference>
<dbReference type="AlphaFoldDB" id="A0A8T7LU01"/>
<dbReference type="EMBL" id="JACATZ010000001">
    <property type="protein sequence ID" value="NWJ44353.1"/>
    <property type="molecule type" value="Genomic_DNA"/>
</dbReference>
<feature type="transmembrane region" description="Helical" evidence="3">
    <location>
        <begin position="48"/>
        <end position="68"/>
    </location>
</feature>
<dbReference type="InterPro" id="IPR011042">
    <property type="entry name" value="6-blade_b-propeller_TolB-like"/>
</dbReference>
<feature type="region of interest" description="Disordered" evidence="2">
    <location>
        <begin position="320"/>
        <end position="358"/>
    </location>
</feature>
<keyword evidence="3" id="KW-1133">Transmembrane helix</keyword>
<gene>
    <name evidence="4" type="ORF">HXX08_00595</name>
    <name evidence="5" type="ORF">OZ401_002038</name>
</gene>
<dbReference type="Gene3D" id="2.120.10.30">
    <property type="entry name" value="TolB, C-terminal domain"/>
    <property type="match status" value="3"/>
</dbReference>
<sequence>MADKKTKPPRSHKPGAGPLVQEAPSRRNKTPGSVPPPKRDLWKTIRENFGWGLIIGLPVIIVVLALLYRATDGFSFKPQPTAVPIPTVAPTPTAGSYVTPPQPAANQTSNRVLFLASPDPQKGQQLFTANPDGSEAVQLTNTPEIKSNPVWSPDGKQIAFTAQNAGVQIVNYDGSGLHTLAYNSFSPAWSPDSKKIAFLRSETAKDGRGPNNDGSVRILYVISADGKPGTEQAIAYDALGQVWAPDGNEIVFFSLRNLVAFTVEPKLGATVRQLTLPNNLGVWFPAYTPDGKNIIFYGTPNANYLSAGLDLNASFLTPTPSPLPSNTPTTVATTTAGGTPTTPLLTPTAIPSPTPMPNQVSNLYSVNRDGSGLKTLVTIEDNNNRSADSMLAAYINNGAEGVAFLSSKPYYRMGPAYSADGKKVAVPLLNKDSAGIQLVTLDGSGQPIKIIAGEGGLEAGTRLNPTFSADGTRLYYLFQPSARDKSVEVRSYDLTGKSETSFAKDNTYGFPTCCGFKK</sequence>
<evidence type="ECO:0000313" key="4">
    <source>
        <dbReference type="EMBL" id="NWJ44353.1"/>
    </source>
</evidence>
<protein>
    <submittedName>
        <fullName evidence="4">PD40 domain-containing protein</fullName>
    </submittedName>
</protein>
<dbReference type="EMBL" id="CP128399">
    <property type="protein sequence ID" value="WJW66246.1"/>
    <property type="molecule type" value="Genomic_DNA"/>
</dbReference>
<name>A0A8T7LU01_9CHLR</name>
<dbReference type="Proteomes" id="UP000521676">
    <property type="component" value="Unassembled WGS sequence"/>
</dbReference>
<evidence type="ECO:0000313" key="6">
    <source>
        <dbReference type="Proteomes" id="UP000521676"/>
    </source>
</evidence>
<organism evidence="4 6">
    <name type="scientific">Candidatus Chlorohelix allophototropha</name>
    <dbReference type="NCBI Taxonomy" id="3003348"/>
    <lineage>
        <taxon>Bacteria</taxon>
        <taxon>Bacillati</taxon>
        <taxon>Chloroflexota</taxon>
        <taxon>Chloroflexia</taxon>
        <taxon>Candidatus Chloroheliales</taxon>
        <taxon>Candidatus Chloroheliaceae</taxon>
        <taxon>Candidatus Chlorohelix</taxon>
    </lineage>
</organism>
<keyword evidence="7" id="KW-1185">Reference proteome</keyword>
<dbReference type="RefSeq" id="WP_341468129.1">
    <property type="nucleotide sequence ID" value="NZ_CP128399.1"/>
</dbReference>
<dbReference type="SUPFAM" id="SSF69304">
    <property type="entry name" value="Tricorn protease N-terminal domain"/>
    <property type="match status" value="1"/>
</dbReference>
<accession>A0A8T7LU01</accession>
<feature type="region of interest" description="Disordered" evidence="2">
    <location>
        <begin position="1"/>
        <end position="40"/>
    </location>
</feature>
<dbReference type="InterPro" id="IPR011659">
    <property type="entry name" value="WD40"/>
</dbReference>
<comment type="similarity">
    <text evidence="1">Belongs to the TolB family.</text>
</comment>
<evidence type="ECO:0000313" key="5">
    <source>
        <dbReference type="EMBL" id="WJW66246.1"/>
    </source>
</evidence>
<dbReference type="Proteomes" id="UP001431572">
    <property type="component" value="Chromosome 1"/>
</dbReference>
<keyword evidence="3" id="KW-0812">Transmembrane</keyword>
<feature type="compositionally biased region" description="Low complexity" evidence="2">
    <location>
        <begin position="326"/>
        <end position="349"/>
    </location>
</feature>
<dbReference type="PANTHER" id="PTHR36842">
    <property type="entry name" value="PROTEIN TOLB HOMOLOG"/>
    <property type="match status" value="1"/>
</dbReference>
<dbReference type="PANTHER" id="PTHR36842:SF1">
    <property type="entry name" value="PROTEIN TOLB"/>
    <property type="match status" value="1"/>
</dbReference>
<evidence type="ECO:0000256" key="3">
    <source>
        <dbReference type="SAM" id="Phobius"/>
    </source>
</evidence>
<proteinExistence type="inferred from homology"/>
<evidence type="ECO:0000313" key="7">
    <source>
        <dbReference type="Proteomes" id="UP001431572"/>
    </source>
</evidence>
<evidence type="ECO:0000256" key="1">
    <source>
        <dbReference type="ARBA" id="ARBA00009820"/>
    </source>
</evidence>
<reference evidence="4 6" key="1">
    <citation type="submission" date="2020-06" db="EMBL/GenBank/DDBJ databases">
        <title>Anoxygenic phototrophic Chloroflexota member uses a Type I reaction center.</title>
        <authorList>
            <person name="Tsuji J.M."/>
            <person name="Shaw N.A."/>
            <person name="Nagashima S."/>
            <person name="Venkiteswaran J."/>
            <person name="Schiff S.L."/>
            <person name="Hanada S."/>
            <person name="Tank M."/>
            <person name="Neufeld J.D."/>
        </authorList>
    </citation>
    <scope>NUCLEOTIDE SEQUENCE [LARGE SCALE GENOMIC DNA]</scope>
    <source>
        <strain evidence="4">L227-S17</strain>
    </source>
</reference>
<dbReference type="Pfam" id="PF07676">
    <property type="entry name" value="PD40"/>
    <property type="match status" value="3"/>
</dbReference>
<evidence type="ECO:0000256" key="2">
    <source>
        <dbReference type="SAM" id="MobiDB-lite"/>
    </source>
</evidence>